<dbReference type="Pfam" id="PF18130">
    <property type="entry name" value="ATPgrasp_N"/>
    <property type="match status" value="1"/>
</dbReference>
<accession>G9MYP5</accession>
<dbReference type="AlphaFoldDB" id="G9MYP5"/>
<feature type="domain" description="BL00235/CARNS1 N-terminal" evidence="1">
    <location>
        <begin position="23"/>
        <end position="86"/>
    </location>
</feature>
<evidence type="ECO:0000313" key="2">
    <source>
        <dbReference type="EMBL" id="EHK20459.1"/>
    </source>
</evidence>
<dbReference type="Proteomes" id="UP000007115">
    <property type="component" value="Unassembled WGS sequence"/>
</dbReference>
<evidence type="ECO:0000259" key="1">
    <source>
        <dbReference type="Pfam" id="PF18130"/>
    </source>
</evidence>
<proteinExistence type="predicted"/>
<protein>
    <recommendedName>
        <fullName evidence="1">BL00235/CARNS1 N-terminal domain-containing protein</fullName>
    </recommendedName>
</protein>
<dbReference type="HOGENOM" id="CLU_1695722_0_0_1"/>
<evidence type="ECO:0000313" key="3">
    <source>
        <dbReference type="Proteomes" id="UP000007115"/>
    </source>
</evidence>
<dbReference type="GeneID" id="25791805"/>
<name>G9MYP5_HYPVG</name>
<dbReference type="RefSeq" id="XP_013954656.1">
    <property type="nucleotide sequence ID" value="XM_014099181.1"/>
</dbReference>
<dbReference type="VEuPathDB" id="FungiDB:TRIVIDRAFT_223783"/>
<dbReference type="InterPro" id="IPR041472">
    <property type="entry name" value="BL00235/CARNS1_N"/>
</dbReference>
<dbReference type="eggNOG" id="ENOG502QRI6">
    <property type="taxonomic scope" value="Eukaryota"/>
</dbReference>
<gene>
    <name evidence="2" type="ORF">TRIVIDRAFT_223783</name>
</gene>
<dbReference type="InParanoid" id="G9MYP5"/>
<organism evidence="2 3">
    <name type="scientific">Hypocrea virens (strain Gv29-8 / FGSC 10586)</name>
    <name type="common">Gliocladium virens</name>
    <name type="synonym">Trichoderma virens</name>
    <dbReference type="NCBI Taxonomy" id="413071"/>
    <lineage>
        <taxon>Eukaryota</taxon>
        <taxon>Fungi</taxon>
        <taxon>Dikarya</taxon>
        <taxon>Ascomycota</taxon>
        <taxon>Pezizomycotina</taxon>
        <taxon>Sordariomycetes</taxon>
        <taxon>Hypocreomycetidae</taxon>
        <taxon>Hypocreales</taxon>
        <taxon>Hypocreaceae</taxon>
        <taxon>Trichoderma</taxon>
    </lineage>
</organism>
<keyword evidence="3" id="KW-1185">Reference proteome</keyword>
<reference evidence="2 3" key="1">
    <citation type="journal article" date="2011" name="Genome Biol.">
        <title>Comparative genome sequence analysis underscores mycoparasitism as the ancestral life style of Trichoderma.</title>
        <authorList>
            <person name="Kubicek C.P."/>
            <person name="Herrera-Estrella A."/>
            <person name="Seidl-Seiboth V."/>
            <person name="Martinez D.A."/>
            <person name="Druzhinina I.S."/>
            <person name="Thon M."/>
            <person name="Zeilinger S."/>
            <person name="Casas-Flores S."/>
            <person name="Horwitz B.A."/>
            <person name="Mukherjee P.K."/>
            <person name="Mukherjee M."/>
            <person name="Kredics L."/>
            <person name="Alcaraz L.D."/>
            <person name="Aerts A."/>
            <person name="Antal Z."/>
            <person name="Atanasova L."/>
            <person name="Cervantes-Badillo M.G."/>
            <person name="Challacombe J."/>
            <person name="Chertkov O."/>
            <person name="McCluskey K."/>
            <person name="Coulpier F."/>
            <person name="Deshpande N."/>
            <person name="von Doehren H."/>
            <person name="Ebbole D.J."/>
            <person name="Esquivel-Naranjo E.U."/>
            <person name="Fekete E."/>
            <person name="Flipphi M."/>
            <person name="Glaser F."/>
            <person name="Gomez-Rodriguez E.Y."/>
            <person name="Gruber S."/>
            <person name="Han C."/>
            <person name="Henrissat B."/>
            <person name="Hermosa R."/>
            <person name="Hernandez-Onate M."/>
            <person name="Karaffa L."/>
            <person name="Kosti I."/>
            <person name="Le Crom S."/>
            <person name="Lindquist E."/>
            <person name="Lucas S."/>
            <person name="Luebeck M."/>
            <person name="Luebeck P.S."/>
            <person name="Margeot A."/>
            <person name="Metz B."/>
            <person name="Misra M."/>
            <person name="Nevalainen H."/>
            <person name="Omann M."/>
            <person name="Packer N."/>
            <person name="Perrone G."/>
            <person name="Uresti-Rivera E.E."/>
            <person name="Salamov A."/>
            <person name="Schmoll M."/>
            <person name="Seiboth B."/>
            <person name="Shapiro H."/>
            <person name="Sukno S."/>
            <person name="Tamayo-Ramos J.A."/>
            <person name="Tisch D."/>
            <person name="Wiest A."/>
            <person name="Wilkinson H.H."/>
            <person name="Zhang M."/>
            <person name="Coutinho P.M."/>
            <person name="Kenerley C.M."/>
            <person name="Monte E."/>
            <person name="Baker S.E."/>
            <person name="Grigoriev I.V."/>
        </authorList>
    </citation>
    <scope>NUCLEOTIDE SEQUENCE [LARGE SCALE GENOMIC DNA]</scope>
    <source>
        <strain evidence="3">Gv29-8 / FGSC 10586</strain>
    </source>
</reference>
<dbReference type="OrthoDB" id="434648at2759"/>
<comment type="caution">
    <text evidence="2">The sequence shown here is derived from an EMBL/GenBank/DDBJ whole genome shotgun (WGS) entry which is preliminary data.</text>
</comment>
<dbReference type="STRING" id="413071.G9MYP5"/>
<sequence>MAVVGGRPLFDNTIGKYGSEGPFDATRALGVWVIVLDKPGHFMEGAEYRHLRGDSIAVDVTSDANLPQTLAAAIKGRKIDGIINYYKDETRKFPNTPNLQTLRLHNTAQLGESSFAGKLENLRYPLIAKLCRGGASQGAKRVQDRSGLRQATRQM</sequence>
<dbReference type="Gene3D" id="3.30.470.20">
    <property type="entry name" value="ATP-grasp fold, B domain"/>
    <property type="match status" value="1"/>
</dbReference>
<dbReference type="EMBL" id="ABDF02000079">
    <property type="protein sequence ID" value="EHK20459.1"/>
    <property type="molecule type" value="Genomic_DNA"/>
</dbReference>